<evidence type="ECO:0000256" key="6">
    <source>
        <dbReference type="ARBA" id="ARBA00023242"/>
    </source>
</evidence>
<evidence type="ECO:0000313" key="10">
    <source>
        <dbReference type="Proteomes" id="UP001222325"/>
    </source>
</evidence>
<name>A0AAD6TP57_9AGAR</name>
<dbReference type="PANTHER" id="PTHR16062">
    <property type="entry name" value="SWI/SNF-RELATED"/>
    <property type="match status" value="1"/>
</dbReference>
<evidence type="ECO:0000256" key="4">
    <source>
        <dbReference type="ARBA" id="ARBA00023015"/>
    </source>
</evidence>
<evidence type="ECO:0000256" key="3">
    <source>
        <dbReference type="ARBA" id="ARBA00022853"/>
    </source>
</evidence>
<dbReference type="InterPro" id="IPR001025">
    <property type="entry name" value="BAH_dom"/>
</dbReference>
<organism evidence="9 10">
    <name type="scientific">Mycena belliarum</name>
    <dbReference type="NCBI Taxonomy" id="1033014"/>
    <lineage>
        <taxon>Eukaryota</taxon>
        <taxon>Fungi</taxon>
        <taxon>Dikarya</taxon>
        <taxon>Basidiomycota</taxon>
        <taxon>Agaricomycotina</taxon>
        <taxon>Agaricomycetes</taxon>
        <taxon>Agaricomycetidae</taxon>
        <taxon>Agaricales</taxon>
        <taxon>Marasmiineae</taxon>
        <taxon>Mycenaceae</taxon>
        <taxon>Mycena</taxon>
    </lineage>
</organism>
<dbReference type="GO" id="GO:0016586">
    <property type="term" value="C:RSC-type complex"/>
    <property type="evidence" value="ECO:0007669"/>
    <property type="project" value="InterPro"/>
</dbReference>
<sequence>MADVKHERHLEIVQAIKAYRDAAGVKLSQALDGVPEDKSRSRSKTFYTSSRPFDFDLARMFERSRRYYLGRGGGVAGEGGEEWRRVPALQPLPQPLVIAPSLQVPGTRRLDSIAHKGFVLAPGDYVHVSPATENIAPGAMVRPIIARVFGCWRDDAGEGGVSVRWYLRADELRHLISRRSIGAIEGEVVRTDKTTHHVLADMLEKVACQHISSAPRGRPRAPAWYPGWPLYVCGYQVDPTRGRLRSIRRAEWFGTQDADAHESLDLFERPVRLGGQQPPQGAVADRSVVTAAGLAVSAMEKLPPETRHHRANTCPRPPSVAAHHTTASMPSRATLSHAGRETSAGVEK</sequence>
<dbReference type="GO" id="GO:0006338">
    <property type="term" value="P:chromatin remodeling"/>
    <property type="evidence" value="ECO:0007669"/>
    <property type="project" value="InterPro"/>
</dbReference>
<evidence type="ECO:0000256" key="7">
    <source>
        <dbReference type="SAM" id="MobiDB-lite"/>
    </source>
</evidence>
<reference evidence="9" key="1">
    <citation type="submission" date="2023-03" db="EMBL/GenBank/DDBJ databases">
        <title>Massive genome expansion in bonnet fungi (Mycena s.s.) driven by repeated elements and novel gene families across ecological guilds.</title>
        <authorList>
            <consortium name="Lawrence Berkeley National Laboratory"/>
            <person name="Harder C.B."/>
            <person name="Miyauchi S."/>
            <person name="Viragh M."/>
            <person name="Kuo A."/>
            <person name="Thoen E."/>
            <person name="Andreopoulos B."/>
            <person name="Lu D."/>
            <person name="Skrede I."/>
            <person name="Drula E."/>
            <person name="Henrissat B."/>
            <person name="Morin E."/>
            <person name="Kohler A."/>
            <person name="Barry K."/>
            <person name="LaButti K."/>
            <person name="Morin E."/>
            <person name="Salamov A."/>
            <person name="Lipzen A."/>
            <person name="Mereny Z."/>
            <person name="Hegedus B."/>
            <person name="Baldrian P."/>
            <person name="Stursova M."/>
            <person name="Weitz H."/>
            <person name="Taylor A."/>
            <person name="Grigoriev I.V."/>
            <person name="Nagy L.G."/>
            <person name="Martin F."/>
            <person name="Kauserud H."/>
        </authorList>
    </citation>
    <scope>NUCLEOTIDE SEQUENCE</scope>
    <source>
        <strain evidence="9">CBHHK173m</strain>
    </source>
</reference>
<keyword evidence="6" id="KW-0539">Nucleus</keyword>
<dbReference type="Proteomes" id="UP001222325">
    <property type="component" value="Unassembled WGS sequence"/>
</dbReference>
<feature type="compositionally biased region" description="Polar residues" evidence="7">
    <location>
        <begin position="325"/>
        <end position="334"/>
    </location>
</feature>
<evidence type="ECO:0000313" key="9">
    <source>
        <dbReference type="EMBL" id="KAJ7070211.1"/>
    </source>
</evidence>
<dbReference type="PROSITE" id="PS51038">
    <property type="entry name" value="BAH"/>
    <property type="match status" value="1"/>
</dbReference>
<protein>
    <recommendedName>
        <fullName evidence="8">BAH domain-containing protein</fullName>
    </recommendedName>
</protein>
<evidence type="ECO:0000256" key="2">
    <source>
        <dbReference type="ARBA" id="ARBA00022737"/>
    </source>
</evidence>
<keyword evidence="2" id="KW-0677">Repeat</keyword>
<keyword evidence="5" id="KW-0804">Transcription</keyword>
<dbReference type="PANTHER" id="PTHR16062:SF21">
    <property type="entry name" value="CHROMATIN STRUCTURE-REMODELING COMPLEX SUBUNIT RSC1-RELATED"/>
    <property type="match status" value="1"/>
</dbReference>
<dbReference type="EMBL" id="JARJCN010000136">
    <property type="protein sequence ID" value="KAJ7070211.1"/>
    <property type="molecule type" value="Genomic_DNA"/>
</dbReference>
<dbReference type="GO" id="GO:0003682">
    <property type="term" value="F:chromatin binding"/>
    <property type="evidence" value="ECO:0007669"/>
    <property type="project" value="InterPro"/>
</dbReference>
<accession>A0AAD6TP57</accession>
<keyword evidence="10" id="KW-1185">Reference proteome</keyword>
<dbReference type="GO" id="GO:0006368">
    <property type="term" value="P:transcription elongation by RNA polymerase II"/>
    <property type="evidence" value="ECO:0007669"/>
    <property type="project" value="TreeGrafter"/>
</dbReference>
<keyword evidence="3" id="KW-0156">Chromatin regulator</keyword>
<evidence type="ECO:0000256" key="5">
    <source>
        <dbReference type="ARBA" id="ARBA00023163"/>
    </source>
</evidence>
<keyword evidence="4" id="KW-0805">Transcription regulation</keyword>
<feature type="region of interest" description="Disordered" evidence="7">
    <location>
        <begin position="301"/>
        <end position="348"/>
    </location>
</feature>
<dbReference type="AlphaFoldDB" id="A0AAD6TP57"/>
<gene>
    <name evidence="9" type="ORF">B0H15DRAFT_807220</name>
</gene>
<dbReference type="InterPro" id="IPR043151">
    <property type="entry name" value="BAH_sf"/>
</dbReference>
<feature type="domain" description="BAH" evidence="8">
    <location>
        <begin position="118"/>
        <end position="248"/>
    </location>
</feature>
<dbReference type="Gene3D" id="2.30.30.490">
    <property type="match status" value="1"/>
</dbReference>
<evidence type="ECO:0000256" key="1">
    <source>
        <dbReference type="ARBA" id="ARBA00004123"/>
    </source>
</evidence>
<dbReference type="InterPro" id="IPR037382">
    <property type="entry name" value="Rsc/polybromo"/>
</dbReference>
<comment type="subcellular location">
    <subcellularLocation>
        <location evidence="1">Nucleus</location>
    </subcellularLocation>
</comment>
<proteinExistence type="predicted"/>
<comment type="caution">
    <text evidence="9">The sequence shown here is derived from an EMBL/GenBank/DDBJ whole genome shotgun (WGS) entry which is preliminary data.</text>
</comment>
<evidence type="ECO:0000259" key="8">
    <source>
        <dbReference type="PROSITE" id="PS51038"/>
    </source>
</evidence>